<sequence>MASIPNPINVPQTPPQRSSLNLTRLQTPPPAQKQCTTTTWVKDETTPRTVTIPCPTTPAQASTVPAQTTEIPAQASSTLNTSAVPKRTANGLNGGAVAGVAIGMFFAGLLIAGAVFFLLLRRQKRRQHGNAASHSRALVRSKSAKSSPHKGPAVLTSAIFTNIDDMIPQPVSDDTITDMALKIRDNIKNHARSYYHALAVPTARINEDGLSELSVATGVSTAVLADRLSDPSTRPDTLRLVIAWVLLSRCTGGRKTSLLPEKLAMLEASIPGKDGTKPSKYLHTSVSRKILTWSSAQSAMHSKWKAMTGALLKEHMGQGDQVPGLKDAFDSASAELDSIVEPFLKGDSDAQRCKNLHMILTRSAQFAFLLFSQPGVFNFDFGVSGGTLVAFPALVQSIGDEGQSLTPVRVLLGKELAA</sequence>
<dbReference type="HOGENOM" id="CLU_657494_0_0_1"/>
<dbReference type="OrthoDB" id="5421765at2759"/>
<organism evidence="3 4">
    <name type="scientific">Exserohilum turcicum (strain 28A)</name>
    <name type="common">Northern leaf blight fungus</name>
    <name type="synonym">Setosphaeria turcica</name>
    <dbReference type="NCBI Taxonomy" id="671987"/>
    <lineage>
        <taxon>Eukaryota</taxon>
        <taxon>Fungi</taxon>
        <taxon>Dikarya</taxon>
        <taxon>Ascomycota</taxon>
        <taxon>Pezizomycotina</taxon>
        <taxon>Dothideomycetes</taxon>
        <taxon>Pleosporomycetidae</taxon>
        <taxon>Pleosporales</taxon>
        <taxon>Pleosporineae</taxon>
        <taxon>Pleosporaceae</taxon>
        <taxon>Exserohilum</taxon>
    </lineage>
</organism>
<dbReference type="EMBL" id="KB908481">
    <property type="protein sequence ID" value="EOA91427.1"/>
    <property type="molecule type" value="Genomic_DNA"/>
</dbReference>
<dbReference type="eggNOG" id="ENOG502SVX1">
    <property type="taxonomic scope" value="Eukaryota"/>
</dbReference>
<evidence type="ECO:0000256" key="2">
    <source>
        <dbReference type="SAM" id="Phobius"/>
    </source>
</evidence>
<protein>
    <submittedName>
        <fullName evidence="3">Uncharacterized protein</fullName>
    </submittedName>
</protein>
<dbReference type="AlphaFoldDB" id="R0KUF2"/>
<reference evidence="3 4" key="2">
    <citation type="journal article" date="2013" name="PLoS Genet.">
        <title>Comparative genome structure, secondary metabolite, and effector coding capacity across Cochliobolus pathogens.</title>
        <authorList>
            <person name="Condon B.J."/>
            <person name="Leng Y."/>
            <person name="Wu D."/>
            <person name="Bushley K.E."/>
            <person name="Ohm R.A."/>
            <person name="Otillar R."/>
            <person name="Martin J."/>
            <person name="Schackwitz W."/>
            <person name="Grimwood J."/>
            <person name="MohdZainudin N."/>
            <person name="Xue C."/>
            <person name="Wang R."/>
            <person name="Manning V.A."/>
            <person name="Dhillon B."/>
            <person name="Tu Z.J."/>
            <person name="Steffenson B.J."/>
            <person name="Salamov A."/>
            <person name="Sun H."/>
            <person name="Lowry S."/>
            <person name="LaButti K."/>
            <person name="Han J."/>
            <person name="Copeland A."/>
            <person name="Lindquist E."/>
            <person name="Barry K."/>
            <person name="Schmutz J."/>
            <person name="Baker S.E."/>
            <person name="Ciuffetti L.M."/>
            <person name="Grigoriev I.V."/>
            <person name="Zhong S."/>
            <person name="Turgeon B.G."/>
        </authorList>
    </citation>
    <scope>NUCLEOTIDE SEQUENCE [LARGE SCALE GENOMIC DNA]</scope>
    <source>
        <strain evidence="4">28A</strain>
    </source>
</reference>
<evidence type="ECO:0000313" key="3">
    <source>
        <dbReference type="EMBL" id="EOA91427.1"/>
    </source>
</evidence>
<dbReference type="RefSeq" id="XP_008020176.1">
    <property type="nucleotide sequence ID" value="XM_008021985.1"/>
</dbReference>
<dbReference type="GeneID" id="19403384"/>
<accession>R0KUF2</accession>
<feature type="region of interest" description="Disordered" evidence="1">
    <location>
        <begin position="129"/>
        <end position="151"/>
    </location>
</feature>
<keyword evidence="2" id="KW-0812">Transmembrane</keyword>
<feature type="region of interest" description="Disordered" evidence="1">
    <location>
        <begin position="1"/>
        <end position="33"/>
    </location>
</feature>
<name>R0KUF2_EXST2</name>
<gene>
    <name evidence="3" type="ORF">SETTUDRAFT_29967</name>
</gene>
<feature type="transmembrane region" description="Helical" evidence="2">
    <location>
        <begin position="96"/>
        <end position="120"/>
    </location>
</feature>
<evidence type="ECO:0000256" key="1">
    <source>
        <dbReference type="SAM" id="MobiDB-lite"/>
    </source>
</evidence>
<keyword evidence="2" id="KW-1133">Transmembrane helix</keyword>
<proteinExistence type="predicted"/>
<evidence type="ECO:0000313" key="4">
    <source>
        <dbReference type="Proteomes" id="UP000016935"/>
    </source>
</evidence>
<keyword evidence="4" id="KW-1185">Reference proteome</keyword>
<keyword evidence="2" id="KW-0472">Membrane</keyword>
<feature type="compositionally biased region" description="Polar residues" evidence="1">
    <location>
        <begin position="9"/>
        <end position="26"/>
    </location>
</feature>
<reference evidence="3 4" key="1">
    <citation type="journal article" date="2012" name="PLoS Pathog.">
        <title>Diverse lifestyles and strategies of plant pathogenesis encoded in the genomes of eighteen Dothideomycetes fungi.</title>
        <authorList>
            <person name="Ohm R.A."/>
            <person name="Feau N."/>
            <person name="Henrissat B."/>
            <person name="Schoch C.L."/>
            <person name="Horwitz B.A."/>
            <person name="Barry K.W."/>
            <person name="Condon B.J."/>
            <person name="Copeland A.C."/>
            <person name="Dhillon B."/>
            <person name="Glaser F."/>
            <person name="Hesse C.N."/>
            <person name="Kosti I."/>
            <person name="LaButti K."/>
            <person name="Lindquist E.A."/>
            <person name="Lucas S."/>
            <person name="Salamov A.A."/>
            <person name="Bradshaw R.E."/>
            <person name="Ciuffetti L."/>
            <person name="Hamelin R.C."/>
            <person name="Kema G.H.J."/>
            <person name="Lawrence C."/>
            <person name="Scott J.A."/>
            <person name="Spatafora J.W."/>
            <person name="Turgeon B.G."/>
            <person name="de Wit P.J.G.M."/>
            <person name="Zhong S."/>
            <person name="Goodwin S.B."/>
            <person name="Grigoriev I.V."/>
        </authorList>
    </citation>
    <scope>NUCLEOTIDE SEQUENCE [LARGE SCALE GENOMIC DNA]</scope>
    <source>
        <strain evidence="4">28A</strain>
    </source>
</reference>
<dbReference type="Proteomes" id="UP000016935">
    <property type="component" value="Unassembled WGS sequence"/>
</dbReference>